<dbReference type="PANTHER" id="PTHR46017:SF1">
    <property type="entry name" value="ALPHA-MANNOSIDASE 2C1"/>
    <property type="match status" value="1"/>
</dbReference>
<dbReference type="PANTHER" id="PTHR46017">
    <property type="entry name" value="ALPHA-MANNOSIDASE 2C1"/>
    <property type="match status" value="1"/>
</dbReference>
<dbReference type="InterPro" id="IPR037094">
    <property type="entry name" value="Glyco_hydro_38_cen_sf"/>
</dbReference>
<dbReference type="Pfam" id="PF09261">
    <property type="entry name" value="Alpha-mann_mid"/>
    <property type="match status" value="1"/>
</dbReference>
<dbReference type="GO" id="GO:0006013">
    <property type="term" value="P:mannose metabolic process"/>
    <property type="evidence" value="ECO:0007669"/>
    <property type="project" value="InterPro"/>
</dbReference>
<dbReference type="EMBL" id="CP016809">
    <property type="protein sequence ID" value="ANY72097.1"/>
    <property type="molecule type" value="Genomic_DNA"/>
</dbReference>
<dbReference type="AlphaFoldDB" id="A0A1B2DWT1"/>
<dbReference type="FunFam" id="1.20.1270.50:FF:000004">
    <property type="entry name" value="alpha-mannosidase 2C1 isoform X1"/>
    <property type="match status" value="1"/>
</dbReference>
<dbReference type="SUPFAM" id="SSF74650">
    <property type="entry name" value="Galactose mutarotase-like"/>
    <property type="match status" value="1"/>
</dbReference>
<dbReference type="InterPro" id="IPR011330">
    <property type="entry name" value="Glyco_hydro/deAcase_b/a-brl"/>
</dbReference>
<organism evidence="9">
    <name type="scientific">Paenibacillus ihbetae</name>
    <dbReference type="NCBI Taxonomy" id="1870820"/>
    <lineage>
        <taxon>Bacteria</taxon>
        <taxon>Bacillati</taxon>
        <taxon>Bacillota</taxon>
        <taxon>Bacilli</taxon>
        <taxon>Bacillales</taxon>
        <taxon>Paenibacillaceae</taxon>
        <taxon>Paenibacillus</taxon>
    </lineage>
</organism>
<dbReference type="SMART" id="SM00872">
    <property type="entry name" value="Alpha-mann_mid"/>
    <property type="match status" value="1"/>
</dbReference>
<dbReference type="FunFam" id="2.70.98.30:FF:000001">
    <property type="entry name" value="alpha-mannosidase 2C1 isoform X2"/>
    <property type="match status" value="1"/>
</dbReference>
<evidence type="ECO:0000256" key="1">
    <source>
        <dbReference type="ARBA" id="ARBA00000365"/>
    </source>
</evidence>
<proteinExistence type="inferred from homology"/>
<dbReference type="InterPro" id="IPR027291">
    <property type="entry name" value="Glyco_hydro_38_N_sf"/>
</dbReference>
<evidence type="ECO:0000256" key="6">
    <source>
        <dbReference type="ARBA" id="ARBA00023295"/>
    </source>
</evidence>
<dbReference type="CDD" id="cd10789">
    <property type="entry name" value="GH38N_AMII_ER_cytosolic"/>
    <property type="match status" value="1"/>
</dbReference>
<feature type="domain" description="Glycoside hydrolase family 38 central" evidence="8">
    <location>
        <begin position="497"/>
        <end position="578"/>
    </location>
</feature>
<dbReference type="InterPro" id="IPR000602">
    <property type="entry name" value="Glyco_hydro_38_N"/>
</dbReference>
<comment type="catalytic activity">
    <reaction evidence="1">
        <text>Hydrolysis of terminal, non-reducing alpha-D-mannose residues in alpha-D-mannosides.</text>
        <dbReference type="EC" id="3.2.1.24"/>
    </reaction>
</comment>
<dbReference type="RefSeq" id="WP_099476953.1">
    <property type="nucleotide sequence ID" value="NZ_CP016809.1"/>
</dbReference>
<evidence type="ECO:0000313" key="9">
    <source>
        <dbReference type="EMBL" id="ANY72097.1"/>
    </source>
</evidence>
<sequence length="1112" mass="127083">MERIRRFIRELSERQWLESVSLRDWSITRSTYVVPGVYENSAPYTEGEDFNRFPSKQGTTYFFRRRLELPKEWLEEAGTVGLIFESGGEGLLRVNGASYHGLDRNHTFVTLDPERTGTRMELEIELYDPIPEPVDPLNQQAVIQPPITRVSSQLVKVNRPVQSLMYTVIIVRDSLRLLPESDMRRIRLMEALHAAMDAFVSMDEGSIREGAAVTGLEQELVQRVKRIGGNSEGTEHMVGQSHIDIAWLWPVRETVRKTSRTFSTVDALMNEYPEYRYAQSQPLLYQFLKDHDPELYERVKARIKEGRWELVGGMWVEPDLNIPSGESLMRQMLYGQLFYQEEFGRRSHIEWLPDTFGYCASLPQILKHGGIRYFMTTKLGWNDTNVFPYDLFHWVGIDGTPMLSYLNHGVNENTLPKDVHDHWQSYRQKAVHPEQMLLYGHGDGGGGVTREMLENIHRADLMVGQPASKYSTAAQFFDGIEKGQPKLPKWRGDLYLELHRGTYTTHARNKRHNRKAEILYREAELWGSMAFPALDPGERKGMLRALHEGWKLILLNQFHDIIPGSAITESYVTSEKEYKEVFKLGQTSLHTAVKAVAEQIDTDGEGIPYVVFNGLGWTRDAVISLTEDEALAGHAPHEADGTPLLYDIISGEPGAEPKTMYVYVPAIPGLGYTTIWLKATGANEPGDSLIDGRHDESNDGRNEELNDKRNDELVDDSNDNRNDDQTNDLNGNRNTGRDNDLNHERIHELKDGDAGSALAIGQIQLGDVWETKYYRIRFNDRGEITSLWDKEAQREIVKPGEAANRFHFFHDRPTLWDAWDIDTRYEEQPAGDAELIGKQLAHQGAVQDVLRFSWRIHKSVITQDMILYHHDKRIDFQTHVSWNESHKLLKVSFPIDVVADKATYEIPFGTIERPTHRNTSWEQAQYEVCGHRFADVSEHGYGVSLINDCKYGYDIQDSTIRLSLLRAPKWPDQTADLGEHVFTYSLYPHEGDWRQAGVVRKAAELNHELPCVKTSPKKGTLAPVHSWIELDSLHVVLDTVKPAEDGSGYILRLYESAGGREEVRLGWPHAYEAAYLSNALEEELEPIVCEAGSLTLAFKPYEIRTIKLTTKN</sequence>
<evidence type="ECO:0000259" key="8">
    <source>
        <dbReference type="SMART" id="SM00872"/>
    </source>
</evidence>
<dbReference type="Gene3D" id="3.20.110.10">
    <property type="entry name" value="Glycoside hydrolase 38, N terminal domain"/>
    <property type="match status" value="1"/>
</dbReference>
<dbReference type="GO" id="GO:0046872">
    <property type="term" value="F:metal ion binding"/>
    <property type="evidence" value="ECO:0007669"/>
    <property type="project" value="UniProtKB-KW"/>
</dbReference>
<dbReference type="Pfam" id="PF17677">
    <property type="entry name" value="Glyco_hydro38C2"/>
    <property type="match status" value="1"/>
</dbReference>
<dbReference type="SUPFAM" id="SSF88713">
    <property type="entry name" value="Glycoside hydrolase/deacetylase"/>
    <property type="match status" value="1"/>
</dbReference>
<dbReference type="InterPro" id="IPR015341">
    <property type="entry name" value="Glyco_hydro_38_cen"/>
</dbReference>
<reference evidence="9" key="1">
    <citation type="submission" date="2016-08" db="EMBL/GenBank/DDBJ databases">
        <title>Complete Genome Seqeunce of Paenibacillus sp. nov. IHBB 9852 from high altitute lake of Indian trans-Himalayas.</title>
        <authorList>
            <person name="Kiran S."/>
            <person name="Swarnkar M.K."/>
            <person name="Rana A."/>
            <person name="Tewari R."/>
            <person name="Gulati A."/>
        </authorList>
    </citation>
    <scope>NUCLEOTIDE SEQUENCE [LARGE SCALE GENOMIC DNA]</scope>
    <source>
        <strain evidence="9">IHBB 9852</strain>
    </source>
</reference>
<feature type="region of interest" description="Disordered" evidence="7">
    <location>
        <begin position="684"/>
        <end position="741"/>
    </location>
</feature>
<dbReference type="InterPro" id="IPR011013">
    <property type="entry name" value="Gal_mutarotase_sf_dom"/>
</dbReference>
<dbReference type="GO" id="GO:0004559">
    <property type="term" value="F:alpha-mannosidase activity"/>
    <property type="evidence" value="ECO:0007669"/>
    <property type="project" value="UniProtKB-EC"/>
</dbReference>
<gene>
    <name evidence="9" type="ORF">BBD41_05535</name>
</gene>
<dbReference type="GO" id="GO:0030246">
    <property type="term" value="F:carbohydrate binding"/>
    <property type="evidence" value="ECO:0007669"/>
    <property type="project" value="InterPro"/>
</dbReference>
<dbReference type="InterPro" id="IPR011682">
    <property type="entry name" value="Glyco_hydro_38_C"/>
</dbReference>
<name>A0A1B2DWT1_9BACL</name>
<protein>
    <recommendedName>
        <fullName evidence="3">alpha-mannosidase</fullName>
        <ecNumber evidence="3">3.2.1.24</ecNumber>
    </recommendedName>
</protein>
<keyword evidence="6" id="KW-0326">Glycosidase</keyword>
<dbReference type="KEGG" id="pib:BBD41_05535"/>
<dbReference type="Pfam" id="PF07748">
    <property type="entry name" value="Glyco_hydro_38C"/>
    <property type="match status" value="1"/>
</dbReference>
<comment type="similarity">
    <text evidence="2">Belongs to the glycosyl hydrolase 38 family.</text>
</comment>
<dbReference type="Pfam" id="PF01074">
    <property type="entry name" value="Glyco_hydro_38N"/>
    <property type="match status" value="1"/>
</dbReference>
<evidence type="ECO:0000256" key="2">
    <source>
        <dbReference type="ARBA" id="ARBA00009792"/>
    </source>
</evidence>
<dbReference type="SUPFAM" id="SSF88688">
    <property type="entry name" value="Families 57/38 glycoside transferase middle domain"/>
    <property type="match status" value="1"/>
</dbReference>
<evidence type="ECO:0000256" key="7">
    <source>
        <dbReference type="SAM" id="MobiDB-lite"/>
    </source>
</evidence>
<dbReference type="FunFam" id="3.20.110.10:FF:000002">
    <property type="entry name" value="alpha-mannosidase 2C1 isoform X1"/>
    <property type="match status" value="1"/>
</dbReference>
<evidence type="ECO:0000256" key="3">
    <source>
        <dbReference type="ARBA" id="ARBA00012752"/>
    </source>
</evidence>
<dbReference type="GO" id="GO:0009313">
    <property type="term" value="P:oligosaccharide catabolic process"/>
    <property type="evidence" value="ECO:0007669"/>
    <property type="project" value="TreeGrafter"/>
</dbReference>
<dbReference type="EC" id="3.2.1.24" evidence="3"/>
<dbReference type="Gene3D" id="2.70.98.30">
    <property type="entry name" value="Golgi alpha-mannosidase II, domain 4"/>
    <property type="match status" value="1"/>
</dbReference>
<dbReference type="Gene3D" id="1.20.1270.50">
    <property type="entry name" value="Glycoside hydrolase family 38, central domain"/>
    <property type="match status" value="1"/>
</dbReference>
<dbReference type="InterPro" id="IPR041147">
    <property type="entry name" value="GH38_C"/>
</dbReference>
<evidence type="ECO:0000256" key="5">
    <source>
        <dbReference type="ARBA" id="ARBA00022801"/>
    </source>
</evidence>
<dbReference type="Gene3D" id="2.60.40.2220">
    <property type="match status" value="1"/>
</dbReference>
<dbReference type="InterPro" id="IPR028995">
    <property type="entry name" value="Glyco_hydro_57/38_cen_sf"/>
</dbReference>
<evidence type="ECO:0000256" key="4">
    <source>
        <dbReference type="ARBA" id="ARBA00022723"/>
    </source>
</evidence>
<keyword evidence="5" id="KW-0378">Hydrolase</keyword>
<accession>A0A1B2DWT1</accession>
<keyword evidence="4" id="KW-0479">Metal-binding</keyword>
<feature type="compositionally biased region" description="Basic and acidic residues" evidence="7">
    <location>
        <begin position="690"/>
        <end position="724"/>
    </location>
</feature>